<organism evidence="1">
    <name type="scientific">Marseillevirus sp</name>
    <dbReference type="NCBI Taxonomy" id="2809551"/>
    <lineage>
        <taxon>Viruses</taxon>
        <taxon>Varidnaviria</taxon>
        <taxon>Bamfordvirae</taxon>
        <taxon>Nucleocytoviricota</taxon>
        <taxon>Megaviricetes</taxon>
        <taxon>Pimascovirales</taxon>
        <taxon>Pimascovirales incertae sedis</taxon>
        <taxon>Marseilleviridae</taxon>
        <taxon>Marseillevirus</taxon>
    </lineage>
</organism>
<proteinExistence type="predicted"/>
<reference evidence="1" key="1">
    <citation type="submission" date="2023-07" db="EMBL/GenBank/DDBJ databases">
        <authorList>
            <person name="Xia Y."/>
        </authorList>
    </citation>
    <scope>NUCLEOTIDE SEQUENCE</scope>
    <source>
        <strain evidence="1">F</strain>
    </source>
</reference>
<protein>
    <submittedName>
        <fullName evidence="1">Uncharacterized protein</fullName>
    </submittedName>
</protein>
<accession>A0AA96ENE9</accession>
<gene>
    <name evidence="1" type="ORF">MarFTMF_203</name>
</gene>
<sequence length="72" mass="8190">MSWFRSGGTLSFKGLDNCFVSYRGENTQGEILDVCERVPPNKFEELKLSPSVSDFREFAVCFPESYKILLSS</sequence>
<dbReference type="EMBL" id="OR343188">
    <property type="protein sequence ID" value="WNL49719.1"/>
    <property type="molecule type" value="Genomic_DNA"/>
</dbReference>
<name>A0AA96ENE9_9VIRU</name>
<evidence type="ECO:0000313" key="1">
    <source>
        <dbReference type="EMBL" id="WNL49719.1"/>
    </source>
</evidence>